<reference evidence="10 12" key="2">
    <citation type="submission" date="2018-06" db="EMBL/GenBank/DDBJ databases">
        <title>Mutators as drivers of adaptation in pathogenic bacteria and a risk factor for host jumps and vaccine escape.</title>
        <authorList>
            <person name="Barnes A.C."/>
            <person name="Silayeva O."/>
        </authorList>
    </citation>
    <scope>NUCLEOTIDE SEQUENCE [LARGE SCALE GENOMIC DNA]</scope>
    <source>
        <strain evidence="10 12">QMA0445</strain>
    </source>
</reference>
<dbReference type="RefSeq" id="WP_016356079.1">
    <property type="nucleotide sequence ID" value="NZ_CP017952.1"/>
</dbReference>
<dbReference type="Proteomes" id="UP000269148">
    <property type="component" value="Unassembled WGS sequence"/>
</dbReference>
<dbReference type="Pfam" id="PF08279">
    <property type="entry name" value="HTH_11"/>
    <property type="match status" value="1"/>
</dbReference>
<dbReference type="Gene3D" id="3.40.930.10">
    <property type="entry name" value="Mannitol-specific EII, Chain A"/>
    <property type="match status" value="1"/>
</dbReference>
<dbReference type="Pfam" id="PF02302">
    <property type="entry name" value="PTS_IIB"/>
    <property type="match status" value="1"/>
</dbReference>
<dbReference type="InterPro" id="IPR016152">
    <property type="entry name" value="PTrfase/Anion_transptr"/>
</dbReference>
<dbReference type="InterPro" id="IPR036634">
    <property type="entry name" value="PRD_sf"/>
</dbReference>
<dbReference type="InterPro" id="IPR002178">
    <property type="entry name" value="PTS_EIIA_type-2_dom"/>
</dbReference>
<dbReference type="OrthoDB" id="3710983at2"/>
<dbReference type="Proteomes" id="UP000025245">
    <property type="component" value="Chromosome"/>
</dbReference>
<evidence type="ECO:0000259" key="8">
    <source>
        <dbReference type="PROSITE" id="PS51372"/>
    </source>
</evidence>
<evidence type="ECO:0000313" key="9">
    <source>
        <dbReference type="EMBL" id="AHY16110.1"/>
    </source>
</evidence>
<dbReference type="STRING" id="1346.BMF34_06575"/>
<dbReference type="Gene3D" id="3.40.50.2300">
    <property type="match status" value="1"/>
</dbReference>
<keyword evidence="5" id="KW-0804">Transcription</keyword>
<dbReference type="InterPro" id="IPR003501">
    <property type="entry name" value="PTS_EIIB_2/3"/>
</dbReference>
<protein>
    <submittedName>
        <fullName evidence="10">PRD domain-containing protein</fullName>
    </submittedName>
    <submittedName>
        <fullName evidence="9">Transcription antiterminator BglG</fullName>
    </submittedName>
</protein>
<feature type="domain" description="PTS EIIB type-2" evidence="7">
    <location>
        <begin position="407"/>
        <end position="499"/>
    </location>
</feature>
<dbReference type="PANTHER" id="PTHR30185">
    <property type="entry name" value="CRYPTIC BETA-GLUCOSIDE BGL OPERON ANTITERMINATOR"/>
    <property type="match status" value="1"/>
</dbReference>
<evidence type="ECO:0000313" key="12">
    <source>
        <dbReference type="Proteomes" id="UP000269148"/>
    </source>
</evidence>
<keyword evidence="3" id="KW-0805">Transcription regulation</keyword>
<evidence type="ECO:0000259" key="7">
    <source>
        <dbReference type="PROSITE" id="PS51099"/>
    </source>
</evidence>
<dbReference type="GO" id="GO:0008982">
    <property type="term" value="F:protein-N(PI)-phosphohistidine-sugar phosphotransferase activity"/>
    <property type="evidence" value="ECO:0007669"/>
    <property type="project" value="InterPro"/>
</dbReference>
<dbReference type="Pfam" id="PF05043">
    <property type="entry name" value="Mga"/>
    <property type="match status" value="1"/>
</dbReference>
<keyword evidence="1" id="KW-0808">Transferase</keyword>
<dbReference type="InterPro" id="IPR011608">
    <property type="entry name" value="PRD"/>
</dbReference>
<name>A0A3L8GI98_STRIN</name>
<dbReference type="GO" id="GO:0009401">
    <property type="term" value="P:phosphoenolpyruvate-dependent sugar phosphotransferase system"/>
    <property type="evidence" value="ECO:0007669"/>
    <property type="project" value="InterPro"/>
</dbReference>
<dbReference type="Gene3D" id="1.10.1790.10">
    <property type="entry name" value="PRD domain"/>
    <property type="match status" value="2"/>
</dbReference>
<evidence type="ECO:0000313" key="10">
    <source>
        <dbReference type="EMBL" id="RLU56347.1"/>
    </source>
</evidence>
<dbReference type="PANTHER" id="PTHR30185:SF18">
    <property type="entry name" value="TRANSCRIPTIONAL REGULATOR MTLR"/>
    <property type="match status" value="1"/>
</dbReference>
<dbReference type="CDD" id="cd05568">
    <property type="entry name" value="PTS_IIB_bgl_like"/>
    <property type="match status" value="1"/>
</dbReference>
<evidence type="ECO:0000256" key="2">
    <source>
        <dbReference type="ARBA" id="ARBA00022737"/>
    </source>
</evidence>
<feature type="domain" description="PTS EIIA type-2" evidence="6">
    <location>
        <begin position="518"/>
        <end position="661"/>
    </location>
</feature>
<dbReference type="Gene3D" id="1.10.10.10">
    <property type="entry name" value="Winged helix-like DNA-binding domain superfamily/Winged helix DNA-binding domain"/>
    <property type="match status" value="2"/>
</dbReference>
<dbReference type="PROSITE" id="PS51094">
    <property type="entry name" value="PTS_EIIA_TYPE_2"/>
    <property type="match status" value="1"/>
</dbReference>
<keyword evidence="4" id="KW-0010">Activator</keyword>
<dbReference type="KEGG" id="siq:DQ08_06535"/>
<evidence type="ECO:0000256" key="1">
    <source>
        <dbReference type="ARBA" id="ARBA00022679"/>
    </source>
</evidence>
<dbReference type="AlphaFoldDB" id="A0A3L8GI98"/>
<dbReference type="PROSITE" id="PS51099">
    <property type="entry name" value="PTS_EIIB_TYPE_2"/>
    <property type="match status" value="1"/>
</dbReference>
<reference evidence="9 11" key="1">
    <citation type="journal article" date="2014" name="Genome Announc.">
        <title>Complete Genome Sequence of a Virulent Strain, Streptococcus iniae ISET0901, Isolated from Diseased Tilapia.</title>
        <authorList>
            <person name="Pridgeon J.W."/>
            <person name="Zhang D."/>
            <person name="Zhang L."/>
        </authorList>
    </citation>
    <scope>NUCLEOTIDE SEQUENCE [LARGE SCALE GENOMIC DNA]</scope>
    <source>
        <strain evidence="9 11">ISET0901</strain>
    </source>
</reference>
<dbReference type="SUPFAM" id="SSF63520">
    <property type="entry name" value="PTS-regulatory domain, PRD"/>
    <property type="match status" value="2"/>
</dbReference>
<evidence type="ECO:0000256" key="3">
    <source>
        <dbReference type="ARBA" id="ARBA00023015"/>
    </source>
</evidence>
<dbReference type="InterPro" id="IPR036095">
    <property type="entry name" value="PTS_EIIB-like_sf"/>
</dbReference>
<sequence>MLSKKEMAIVAFLLSRERSYVSSGTLANELGSSDRTIRKYLKNIIAILPEYGARINSKQGYGYCMTIERPMEFDMFWQETIRTKKRLDDVTQLEEAVDREYYLLNKLCFEDAVQDFASLCQELYISQTTLKTVLSDIKKQLALYGISLTSNSKCVQLQGKEADIRHFIMDYFFVNSFNESMYAMVENSFLDDVNFAEITIFVLDACRDAKLKLSDFVMHNLVLHIALMVQRIHSGNQLEGFPISEDIQESIEYQVALNILNRVEEAMGIHFPKEEANYIALHLKVKHSVSDAVLACGHEDSLSRHLRQCIEKAAWQTGMKFQGDHQLLNGLRAHMLPLTTRLENKIPLTNPLTNDVKSNYPEVFALTKSAFSQMPELASYQVCDDEWAYIALHVLAAIERYSNRNKLRVLVVCATGYGSAMMLKNRLEKEFKGRLKIVDVVSYYEISEKALHTIDLIISSISLSQMLFLTPVITVSVLLSEQNIEEIRQFIGDKERLVKDDISLNKMTLKEAEKIAKAVFKEKAVLYFEEPLTKEQALKTMIHCLEEASHANFIQDFQEQVKLRESYSSIVYGDVLAFPHPASPRTYTEQVVVAVCKDPIYWDKDHQEVRFIFLLSPSKGTNGHLKYISPSLVSFVNAPKLQKQFMQEPTYQHLITLFTTIMTEL</sequence>
<dbReference type="InterPro" id="IPR013196">
    <property type="entry name" value="HTH_11"/>
</dbReference>
<dbReference type="InterPro" id="IPR050661">
    <property type="entry name" value="BglG_antiterminators"/>
</dbReference>
<dbReference type="KEGG" id="sio:DW64_06525"/>
<dbReference type="InterPro" id="IPR013011">
    <property type="entry name" value="PTS_EIIB_2"/>
</dbReference>
<proteinExistence type="predicted"/>
<accession>A0A3L8GI98</accession>
<dbReference type="Pfam" id="PF00874">
    <property type="entry name" value="PRD"/>
    <property type="match status" value="2"/>
</dbReference>
<dbReference type="EMBL" id="QLQD01000060">
    <property type="protein sequence ID" value="RLU56347.1"/>
    <property type="molecule type" value="Genomic_DNA"/>
</dbReference>
<keyword evidence="2" id="KW-0677">Repeat</keyword>
<dbReference type="SUPFAM" id="SSF52794">
    <property type="entry name" value="PTS system IIB component-like"/>
    <property type="match status" value="1"/>
</dbReference>
<evidence type="ECO:0000256" key="5">
    <source>
        <dbReference type="ARBA" id="ARBA00023163"/>
    </source>
</evidence>
<dbReference type="Pfam" id="PF00359">
    <property type="entry name" value="PTS_EIIA_2"/>
    <property type="match status" value="1"/>
</dbReference>
<dbReference type="SUPFAM" id="SSF55804">
    <property type="entry name" value="Phoshotransferase/anion transport protein"/>
    <property type="match status" value="1"/>
</dbReference>
<evidence type="ECO:0000313" key="11">
    <source>
        <dbReference type="Proteomes" id="UP000025245"/>
    </source>
</evidence>
<dbReference type="GO" id="GO:0006355">
    <property type="term" value="P:regulation of DNA-templated transcription"/>
    <property type="evidence" value="ECO:0007669"/>
    <property type="project" value="InterPro"/>
</dbReference>
<organism evidence="10 12">
    <name type="scientific">Streptococcus iniae</name>
    <name type="common">Streptococcus shiloi</name>
    <dbReference type="NCBI Taxonomy" id="1346"/>
    <lineage>
        <taxon>Bacteria</taxon>
        <taxon>Bacillati</taxon>
        <taxon>Bacillota</taxon>
        <taxon>Bacilli</taxon>
        <taxon>Lactobacillales</taxon>
        <taxon>Streptococcaceae</taxon>
        <taxon>Streptococcus</taxon>
    </lineage>
</organism>
<dbReference type="InterPro" id="IPR036388">
    <property type="entry name" value="WH-like_DNA-bd_sf"/>
</dbReference>
<evidence type="ECO:0000256" key="4">
    <source>
        <dbReference type="ARBA" id="ARBA00023159"/>
    </source>
</evidence>
<dbReference type="InterPro" id="IPR007737">
    <property type="entry name" value="Mga_HTH"/>
</dbReference>
<feature type="domain" description="PRD" evidence="8">
    <location>
        <begin position="297"/>
        <end position="404"/>
    </location>
</feature>
<keyword evidence="11" id="KW-1185">Reference proteome</keyword>
<dbReference type="EMBL" id="CP007586">
    <property type="protein sequence ID" value="AHY16110.1"/>
    <property type="molecule type" value="Genomic_DNA"/>
</dbReference>
<feature type="domain" description="PRD" evidence="8">
    <location>
        <begin position="187"/>
        <end position="293"/>
    </location>
</feature>
<evidence type="ECO:0000259" key="6">
    <source>
        <dbReference type="PROSITE" id="PS51094"/>
    </source>
</evidence>
<gene>
    <name evidence="10" type="ORF">DIY07_06765</name>
    <name evidence="9" type="ORF">DQ08_06535</name>
</gene>
<dbReference type="PROSITE" id="PS51372">
    <property type="entry name" value="PRD_2"/>
    <property type="match status" value="2"/>
</dbReference>